<dbReference type="Proteomes" id="UP000828390">
    <property type="component" value="Unassembled WGS sequence"/>
</dbReference>
<comment type="caution">
    <text evidence="2">The sequence shown here is derived from an EMBL/GenBank/DDBJ whole genome shotgun (WGS) entry which is preliminary data.</text>
</comment>
<sequence>MIGSSTFRNLNDFLLQTSTSVPPIHAKTEPRASMGRTSTRARVLGDGKEPTVT</sequence>
<feature type="compositionally biased region" description="Basic and acidic residues" evidence="1">
    <location>
        <begin position="43"/>
        <end position="53"/>
    </location>
</feature>
<accession>A0A9D4HFU7</accession>
<name>A0A9D4HFU7_DREPO</name>
<dbReference type="AlphaFoldDB" id="A0A9D4HFU7"/>
<protein>
    <submittedName>
        <fullName evidence="2">Uncharacterized protein</fullName>
    </submittedName>
</protein>
<keyword evidence="3" id="KW-1185">Reference proteome</keyword>
<gene>
    <name evidence="2" type="ORF">DPMN_104565</name>
</gene>
<evidence type="ECO:0000256" key="1">
    <source>
        <dbReference type="SAM" id="MobiDB-lite"/>
    </source>
</evidence>
<evidence type="ECO:0000313" key="3">
    <source>
        <dbReference type="Proteomes" id="UP000828390"/>
    </source>
</evidence>
<reference evidence="2" key="1">
    <citation type="journal article" date="2019" name="bioRxiv">
        <title>The Genome of the Zebra Mussel, Dreissena polymorpha: A Resource for Invasive Species Research.</title>
        <authorList>
            <person name="McCartney M.A."/>
            <person name="Auch B."/>
            <person name="Kono T."/>
            <person name="Mallez S."/>
            <person name="Zhang Y."/>
            <person name="Obille A."/>
            <person name="Becker A."/>
            <person name="Abrahante J.E."/>
            <person name="Garbe J."/>
            <person name="Badalamenti J.P."/>
            <person name="Herman A."/>
            <person name="Mangelson H."/>
            <person name="Liachko I."/>
            <person name="Sullivan S."/>
            <person name="Sone E.D."/>
            <person name="Koren S."/>
            <person name="Silverstein K.A.T."/>
            <person name="Beckman K.B."/>
            <person name="Gohl D.M."/>
        </authorList>
    </citation>
    <scope>NUCLEOTIDE SEQUENCE</scope>
    <source>
        <strain evidence="2">Duluth1</strain>
        <tissue evidence="2">Whole animal</tissue>
    </source>
</reference>
<organism evidence="2 3">
    <name type="scientific">Dreissena polymorpha</name>
    <name type="common">Zebra mussel</name>
    <name type="synonym">Mytilus polymorpha</name>
    <dbReference type="NCBI Taxonomy" id="45954"/>
    <lineage>
        <taxon>Eukaryota</taxon>
        <taxon>Metazoa</taxon>
        <taxon>Spiralia</taxon>
        <taxon>Lophotrochozoa</taxon>
        <taxon>Mollusca</taxon>
        <taxon>Bivalvia</taxon>
        <taxon>Autobranchia</taxon>
        <taxon>Heteroconchia</taxon>
        <taxon>Euheterodonta</taxon>
        <taxon>Imparidentia</taxon>
        <taxon>Neoheterodontei</taxon>
        <taxon>Myida</taxon>
        <taxon>Dreissenoidea</taxon>
        <taxon>Dreissenidae</taxon>
        <taxon>Dreissena</taxon>
    </lineage>
</organism>
<dbReference type="EMBL" id="JAIWYP010000004">
    <property type="protein sequence ID" value="KAH3831302.1"/>
    <property type="molecule type" value="Genomic_DNA"/>
</dbReference>
<proteinExistence type="predicted"/>
<evidence type="ECO:0000313" key="2">
    <source>
        <dbReference type="EMBL" id="KAH3831302.1"/>
    </source>
</evidence>
<reference evidence="2" key="2">
    <citation type="submission" date="2020-11" db="EMBL/GenBank/DDBJ databases">
        <authorList>
            <person name="McCartney M.A."/>
            <person name="Auch B."/>
            <person name="Kono T."/>
            <person name="Mallez S."/>
            <person name="Becker A."/>
            <person name="Gohl D.M."/>
            <person name="Silverstein K.A.T."/>
            <person name="Koren S."/>
            <person name="Bechman K.B."/>
            <person name="Herman A."/>
            <person name="Abrahante J.E."/>
            <person name="Garbe J."/>
        </authorList>
    </citation>
    <scope>NUCLEOTIDE SEQUENCE</scope>
    <source>
        <strain evidence="2">Duluth1</strain>
        <tissue evidence="2">Whole animal</tissue>
    </source>
</reference>
<feature type="region of interest" description="Disordered" evidence="1">
    <location>
        <begin position="21"/>
        <end position="53"/>
    </location>
</feature>